<dbReference type="GO" id="GO:0016020">
    <property type="term" value="C:membrane"/>
    <property type="evidence" value="ECO:0007669"/>
    <property type="project" value="UniProtKB-SubCell"/>
</dbReference>
<comment type="similarity">
    <text evidence="3">Belongs to the glycosyltransferase 7 family.</text>
</comment>
<dbReference type="GO" id="GO:0008378">
    <property type="term" value="F:galactosyltransferase activity"/>
    <property type="evidence" value="ECO:0007669"/>
    <property type="project" value="TreeGrafter"/>
</dbReference>
<name>E4YA64_OIKDI</name>
<proteinExistence type="inferred from homology"/>
<gene>
    <name evidence="13" type="ORF">GSOID_T00030882001</name>
</gene>
<evidence type="ECO:0000256" key="2">
    <source>
        <dbReference type="ARBA" id="ARBA00004922"/>
    </source>
</evidence>
<keyword evidence="10" id="KW-0325">Glycoprotein</keyword>
<dbReference type="PANTHER" id="PTHR19300">
    <property type="entry name" value="BETA-1,4-GALACTOSYLTRANSFERASE"/>
    <property type="match status" value="1"/>
</dbReference>
<evidence type="ECO:0000313" key="13">
    <source>
        <dbReference type="EMBL" id="CBY32451.1"/>
    </source>
</evidence>
<dbReference type="Gene3D" id="3.40.50.11350">
    <property type="match status" value="1"/>
</dbReference>
<dbReference type="PRINTS" id="PR02050">
    <property type="entry name" value="B14GALTRFASE"/>
</dbReference>
<evidence type="ECO:0000256" key="5">
    <source>
        <dbReference type="ARBA" id="ARBA00022679"/>
    </source>
</evidence>
<dbReference type="InterPro" id="IPR027995">
    <property type="entry name" value="Galactosyl_T_N"/>
</dbReference>
<dbReference type="Proteomes" id="UP000011014">
    <property type="component" value="Unassembled WGS sequence"/>
</dbReference>
<dbReference type="GO" id="GO:0005975">
    <property type="term" value="P:carbohydrate metabolic process"/>
    <property type="evidence" value="ECO:0007669"/>
    <property type="project" value="InterPro"/>
</dbReference>
<evidence type="ECO:0000256" key="6">
    <source>
        <dbReference type="ARBA" id="ARBA00022692"/>
    </source>
</evidence>
<dbReference type="AlphaFoldDB" id="E4YA64"/>
<comment type="subcellular location">
    <subcellularLocation>
        <location evidence="1">Membrane</location>
        <topology evidence="1">Single-pass type II membrane protein</topology>
    </subcellularLocation>
</comment>
<dbReference type="UniPathway" id="UPA00378"/>
<reference evidence="13" key="1">
    <citation type="journal article" date="2010" name="Science">
        <title>Plasticity of animal genome architecture unmasked by rapid evolution of a pelagic tunicate.</title>
        <authorList>
            <person name="Denoeud F."/>
            <person name="Henriet S."/>
            <person name="Mungpakdee S."/>
            <person name="Aury J.M."/>
            <person name="Da Silva C."/>
            <person name="Brinkmann H."/>
            <person name="Mikhaleva J."/>
            <person name="Olsen L.C."/>
            <person name="Jubin C."/>
            <person name="Canestro C."/>
            <person name="Bouquet J.M."/>
            <person name="Danks G."/>
            <person name="Poulain J."/>
            <person name="Campsteijn C."/>
            <person name="Adamski M."/>
            <person name="Cross I."/>
            <person name="Yadetie F."/>
            <person name="Muffato M."/>
            <person name="Louis A."/>
            <person name="Butcher S."/>
            <person name="Tsagkogeorga G."/>
            <person name="Konrad A."/>
            <person name="Singh S."/>
            <person name="Jensen M.F."/>
            <person name="Cong E.H."/>
            <person name="Eikeseth-Otteraa H."/>
            <person name="Noel B."/>
            <person name="Anthouard V."/>
            <person name="Porcel B.M."/>
            <person name="Kachouri-Lafond R."/>
            <person name="Nishino A."/>
            <person name="Ugolini M."/>
            <person name="Chourrout P."/>
            <person name="Nishida H."/>
            <person name="Aasland R."/>
            <person name="Huzurbazar S."/>
            <person name="Westhof E."/>
            <person name="Delsuc F."/>
            <person name="Lehrach H."/>
            <person name="Reinhardt R."/>
            <person name="Weissenbach J."/>
            <person name="Roy S.W."/>
            <person name="Artiguenave F."/>
            <person name="Postlethwait J.H."/>
            <person name="Manak J.R."/>
            <person name="Thompson E.M."/>
            <person name="Jaillon O."/>
            <person name="Du Pasquier L."/>
            <person name="Boudinot P."/>
            <person name="Liberles D.A."/>
            <person name="Volff J.N."/>
            <person name="Philippe H."/>
            <person name="Lenhard B."/>
            <person name="Roest Crollius H."/>
            <person name="Wincker P."/>
            <person name="Chourrout D."/>
        </authorList>
    </citation>
    <scope>NUCLEOTIDE SEQUENCE [LARGE SCALE GENOMIC DNA]</scope>
</reference>
<dbReference type="SUPFAM" id="SSF53448">
    <property type="entry name" value="Nucleotide-diphospho-sugar transferases"/>
    <property type="match status" value="1"/>
</dbReference>
<evidence type="ECO:0000256" key="8">
    <source>
        <dbReference type="ARBA" id="ARBA00022989"/>
    </source>
</evidence>
<sequence>MELFKDVIRATRRAKKINDLAVKISSILKYEELKVHKLAAFHWRYDLQDWNDDRKDENLKMKLLAIRKNPKVLVDFIQGALEERNISRMVMFSPPSDNAFLEELRGRMKNTKIYTEKEIIELFKGDLDKIDADSEISLLEQEICLLSDFFLYSHPSSWSSNVCIERVISGNDDHLFNINFKEEDVQTASLPECEYNSPLLIGSVKEKMNLTNTVSREEVLENRGLGLAKGGCFKPKNCRSQQKVAIIIPYKDREENLLTMLFYLHPMLQRQEIHYCIFVVEQFDDGRFNKGLVMNSGFLEIQKSFGKFDCFVFHDVDMVPEDDRNIYLCQDKPVHLSPFIDKYQYLAHYGTDWGGVTMIKPDQYLEANGYSNMFWGWGYEDSDMEFRLKEKELAPVWPVNEESACYSMIEHDHPWRFQNDVNDIGSSGKITAKDKLRLAKKERSSWDGIHNTEYKFDHIFEDELFTKIYVDVRAFEAEELQIVIDEKVLEISQKIGNCSFKTFEQTFLDPHFFIRIQKYKEFYDEKTARSKCIEVGQICAGIVRLRNAGGKDWMMREKAVLLTPDDFRFKDSVPDFLQSQVKICEGQMFNVFPLLSSVKNSSYKSRMRLKFHHAIETSLIYRDVVVFEGKPTGITHEYPLKLKPENTKKDFLFSFETENFDLPKYSGWYIVRAMISDRFEQIWYEWSFQFHVDDESTSSTSKRLGYLEVIDEMLEKYKDQKLDVKWSSEEKLEVRKAYSHGGDLV</sequence>
<keyword evidence="7" id="KW-0735">Signal-anchor</keyword>
<dbReference type="InterPro" id="IPR003859">
    <property type="entry name" value="Galactosyl_T"/>
</dbReference>
<accession>E4YA64</accession>
<keyword evidence="9" id="KW-0472">Membrane</keyword>
<feature type="domain" description="Galactosyltransferase N-terminal" evidence="12">
    <location>
        <begin position="193"/>
        <end position="330"/>
    </location>
</feature>
<dbReference type="Pfam" id="PF13733">
    <property type="entry name" value="Glyco_transf_7N"/>
    <property type="match status" value="1"/>
</dbReference>
<evidence type="ECO:0000256" key="3">
    <source>
        <dbReference type="ARBA" id="ARBA00005735"/>
    </source>
</evidence>
<organism evidence="13">
    <name type="scientific">Oikopleura dioica</name>
    <name type="common">Tunicate</name>
    <dbReference type="NCBI Taxonomy" id="34765"/>
    <lineage>
        <taxon>Eukaryota</taxon>
        <taxon>Metazoa</taxon>
        <taxon>Chordata</taxon>
        <taxon>Tunicata</taxon>
        <taxon>Appendicularia</taxon>
        <taxon>Copelata</taxon>
        <taxon>Oikopleuridae</taxon>
        <taxon>Oikopleura</taxon>
    </lineage>
</organism>
<feature type="domain" description="Galactosyltransferase C-terminal" evidence="11">
    <location>
        <begin position="335"/>
        <end position="411"/>
    </location>
</feature>
<evidence type="ECO:0000259" key="11">
    <source>
        <dbReference type="Pfam" id="PF02709"/>
    </source>
</evidence>
<dbReference type="InterPro" id="IPR029044">
    <property type="entry name" value="Nucleotide-diphossugar_trans"/>
</dbReference>
<evidence type="ECO:0000256" key="9">
    <source>
        <dbReference type="ARBA" id="ARBA00023136"/>
    </source>
</evidence>
<dbReference type="Pfam" id="PF02709">
    <property type="entry name" value="Glyco_transf_7C"/>
    <property type="match status" value="1"/>
</dbReference>
<keyword evidence="6" id="KW-0812">Transmembrane</keyword>
<evidence type="ECO:0000256" key="7">
    <source>
        <dbReference type="ARBA" id="ARBA00022968"/>
    </source>
</evidence>
<dbReference type="EMBL" id="FN654354">
    <property type="protein sequence ID" value="CBY32451.1"/>
    <property type="molecule type" value="Genomic_DNA"/>
</dbReference>
<dbReference type="PANTHER" id="PTHR19300:SF57">
    <property type="entry name" value="BETA-1,4-N-ACETYLGALACTOSAMINYLTRANSFERASE"/>
    <property type="match status" value="1"/>
</dbReference>
<protein>
    <submittedName>
        <fullName evidence="13">Uncharacterized protein</fullName>
    </submittedName>
</protein>
<evidence type="ECO:0000256" key="4">
    <source>
        <dbReference type="ARBA" id="ARBA00022676"/>
    </source>
</evidence>
<keyword evidence="4" id="KW-0328">Glycosyltransferase</keyword>
<dbReference type="Gene3D" id="3.90.550.10">
    <property type="entry name" value="Spore Coat Polysaccharide Biosynthesis Protein SpsA, Chain A"/>
    <property type="match status" value="1"/>
</dbReference>
<keyword evidence="8" id="KW-1133">Transmembrane helix</keyword>
<evidence type="ECO:0000256" key="10">
    <source>
        <dbReference type="ARBA" id="ARBA00023180"/>
    </source>
</evidence>
<dbReference type="InterPro" id="IPR027791">
    <property type="entry name" value="Galactosyl_T_C"/>
</dbReference>
<comment type="pathway">
    <text evidence="2">Protein modification; protein glycosylation.</text>
</comment>
<keyword evidence="5" id="KW-0808">Transferase</keyword>
<evidence type="ECO:0000259" key="12">
    <source>
        <dbReference type="Pfam" id="PF13733"/>
    </source>
</evidence>
<dbReference type="CDD" id="cd11296">
    <property type="entry name" value="O-FucT_like"/>
    <property type="match status" value="1"/>
</dbReference>
<evidence type="ECO:0000256" key="1">
    <source>
        <dbReference type="ARBA" id="ARBA00004606"/>
    </source>
</evidence>
<dbReference type="GO" id="GO:0005794">
    <property type="term" value="C:Golgi apparatus"/>
    <property type="evidence" value="ECO:0007669"/>
    <property type="project" value="TreeGrafter"/>
</dbReference>